<name>A0AAW2XVE3_9LAMI</name>
<protein>
    <submittedName>
        <fullName evidence="2">Uncharacterized protein</fullName>
    </submittedName>
</protein>
<proteinExistence type="predicted"/>
<organism evidence="2">
    <name type="scientific">Sesamum latifolium</name>
    <dbReference type="NCBI Taxonomy" id="2727402"/>
    <lineage>
        <taxon>Eukaryota</taxon>
        <taxon>Viridiplantae</taxon>
        <taxon>Streptophyta</taxon>
        <taxon>Embryophyta</taxon>
        <taxon>Tracheophyta</taxon>
        <taxon>Spermatophyta</taxon>
        <taxon>Magnoliopsida</taxon>
        <taxon>eudicotyledons</taxon>
        <taxon>Gunneridae</taxon>
        <taxon>Pentapetalae</taxon>
        <taxon>asterids</taxon>
        <taxon>lamiids</taxon>
        <taxon>Lamiales</taxon>
        <taxon>Pedaliaceae</taxon>
        <taxon>Sesamum</taxon>
    </lineage>
</organism>
<dbReference type="EMBL" id="JACGWN010000003">
    <property type="protein sequence ID" value="KAL0457565.1"/>
    <property type="molecule type" value="Genomic_DNA"/>
</dbReference>
<feature type="region of interest" description="Disordered" evidence="1">
    <location>
        <begin position="20"/>
        <end position="64"/>
    </location>
</feature>
<gene>
    <name evidence="2" type="ORF">Slati_1095700</name>
</gene>
<evidence type="ECO:0000256" key="1">
    <source>
        <dbReference type="SAM" id="MobiDB-lite"/>
    </source>
</evidence>
<evidence type="ECO:0000313" key="2">
    <source>
        <dbReference type="EMBL" id="KAL0457565.1"/>
    </source>
</evidence>
<feature type="compositionally biased region" description="Polar residues" evidence="1">
    <location>
        <begin position="33"/>
        <end position="46"/>
    </location>
</feature>
<reference evidence="2" key="2">
    <citation type="journal article" date="2024" name="Plant">
        <title>Genomic evolution and insights into agronomic trait innovations of Sesamum species.</title>
        <authorList>
            <person name="Miao H."/>
            <person name="Wang L."/>
            <person name="Qu L."/>
            <person name="Liu H."/>
            <person name="Sun Y."/>
            <person name="Le M."/>
            <person name="Wang Q."/>
            <person name="Wei S."/>
            <person name="Zheng Y."/>
            <person name="Lin W."/>
            <person name="Duan Y."/>
            <person name="Cao H."/>
            <person name="Xiong S."/>
            <person name="Wang X."/>
            <person name="Wei L."/>
            <person name="Li C."/>
            <person name="Ma Q."/>
            <person name="Ju M."/>
            <person name="Zhao R."/>
            <person name="Li G."/>
            <person name="Mu C."/>
            <person name="Tian Q."/>
            <person name="Mei H."/>
            <person name="Zhang T."/>
            <person name="Gao T."/>
            <person name="Zhang H."/>
        </authorList>
    </citation>
    <scope>NUCLEOTIDE SEQUENCE</scope>
    <source>
        <strain evidence="2">KEN1</strain>
    </source>
</reference>
<dbReference type="AlphaFoldDB" id="A0AAW2XVE3"/>
<sequence>MCEPIPPPTNVLVAIEVDTSGEELPKPIPAPDNTLTPSEKPTTNGTPLLPLRNKSRPGEKRRPS</sequence>
<comment type="caution">
    <text evidence="2">The sequence shown here is derived from an EMBL/GenBank/DDBJ whole genome shotgun (WGS) entry which is preliminary data.</text>
</comment>
<reference evidence="2" key="1">
    <citation type="submission" date="2020-06" db="EMBL/GenBank/DDBJ databases">
        <authorList>
            <person name="Li T."/>
            <person name="Hu X."/>
            <person name="Zhang T."/>
            <person name="Song X."/>
            <person name="Zhang H."/>
            <person name="Dai N."/>
            <person name="Sheng W."/>
            <person name="Hou X."/>
            <person name="Wei L."/>
        </authorList>
    </citation>
    <scope>NUCLEOTIDE SEQUENCE</scope>
    <source>
        <strain evidence="2">KEN1</strain>
        <tissue evidence="2">Leaf</tissue>
    </source>
</reference>
<accession>A0AAW2XVE3</accession>